<keyword evidence="7" id="KW-0378">Hydrolase</keyword>
<evidence type="ECO:0000256" key="4">
    <source>
        <dbReference type="ARBA" id="ARBA00013115"/>
    </source>
</evidence>
<evidence type="ECO:0000256" key="8">
    <source>
        <dbReference type="ARBA" id="ARBA00022825"/>
    </source>
</evidence>
<organism evidence="9 10">
    <name type="scientific">Cnuella takakiae</name>
    <dbReference type="NCBI Taxonomy" id="1302690"/>
    <lineage>
        <taxon>Bacteria</taxon>
        <taxon>Pseudomonadati</taxon>
        <taxon>Bacteroidota</taxon>
        <taxon>Chitinophagia</taxon>
        <taxon>Chitinophagales</taxon>
        <taxon>Chitinophagaceae</taxon>
        <taxon>Cnuella</taxon>
    </lineage>
</organism>
<dbReference type="PANTHER" id="PTHR36175:SF1">
    <property type="entry name" value="CYANOPHYCINASE"/>
    <property type="match status" value="1"/>
</dbReference>
<dbReference type="GO" id="GO:0008241">
    <property type="term" value="F:peptidyl-dipeptidase activity"/>
    <property type="evidence" value="ECO:0007669"/>
    <property type="project" value="UniProtKB-EC"/>
</dbReference>
<dbReference type="InterPro" id="IPR011811">
    <property type="entry name" value="Peptidase_S51_cyanophycinase"/>
</dbReference>
<evidence type="ECO:0000256" key="1">
    <source>
        <dbReference type="ARBA" id="ARBA00001092"/>
    </source>
</evidence>
<dbReference type="Proteomes" id="UP000184368">
    <property type="component" value="Unassembled WGS sequence"/>
</dbReference>
<keyword evidence="6" id="KW-0645">Protease</keyword>
<dbReference type="CDD" id="cd03145">
    <property type="entry name" value="GAT1_cyanophycinase"/>
    <property type="match status" value="1"/>
</dbReference>
<keyword evidence="8" id="KW-0720">Serine protease</keyword>
<dbReference type="NCBIfam" id="TIGR02069">
    <property type="entry name" value="cyanophycinase"/>
    <property type="match status" value="1"/>
</dbReference>
<dbReference type="Gene3D" id="3.40.50.880">
    <property type="match status" value="1"/>
</dbReference>
<evidence type="ECO:0000256" key="3">
    <source>
        <dbReference type="ARBA" id="ARBA00006534"/>
    </source>
</evidence>
<dbReference type="SUPFAM" id="SSF52317">
    <property type="entry name" value="Class I glutamine amidotransferase-like"/>
    <property type="match status" value="1"/>
</dbReference>
<evidence type="ECO:0000256" key="6">
    <source>
        <dbReference type="ARBA" id="ARBA00022670"/>
    </source>
</evidence>
<dbReference type="InterPro" id="IPR005320">
    <property type="entry name" value="Peptidase_S51"/>
</dbReference>
<name>A0A1M5HGM3_9BACT</name>
<gene>
    <name evidence="9" type="ORF">SAMN05444008_11949</name>
</gene>
<dbReference type="STRING" id="1302690.BUE76_13945"/>
<dbReference type="InterPro" id="IPR029062">
    <property type="entry name" value="Class_I_gatase-like"/>
</dbReference>
<dbReference type="GO" id="GO:0008236">
    <property type="term" value="F:serine-type peptidase activity"/>
    <property type="evidence" value="ECO:0007669"/>
    <property type="project" value="UniProtKB-KW"/>
</dbReference>
<dbReference type="GO" id="GO:0006508">
    <property type="term" value="P:proteolysis"/>
    <property type="evidence" value="ECO:0007669"/>
    <property type="project" value="UniProtKB-KW"/>
</dbReference>
<comment type="similarity">
    <text evidence="3">Belongs to the peptidase S51 family.</text>
</comment>
<evidence type="ECO:0000313" key="9">
    <source>
        <dbReference type="EMBL" id="SHG15124.1"/>
    </source>
</evidence>
<protein>
    <recommendedName>
        <fullName evidence="5">Cyanophycinase</fullName>
        <ecNumber evidence="4">3.4.15.6</ecNumber>
    </recommendedName>
</protein>
<dbReference type="AlphaFoldDB" id="A0A1M5HGM3"/>
<sequence length="320" mass="35490">MFKSRGNSVPYSLTYVDTQKGKWHKFFARIYMSLPKGILIAVGGAEDKGIEAERADINRLDFFKEGILNRIVELAGKKEEPRIEVVTTASSIPEEVGRIYKKAFKKLGCAYVGHLKIVQREEADQPKVLERLEQANCILFSGGDQLRLCSILGGTQFISRMKERYFQEYFIVAGTSAGAAAMSHTMISGGPDDKAYLKGEVRLSIGFGFMQNVIIDTHFDTRGRFGRLAQAITNQPNELGIGLDEDTGVIVEKGYRLKAIGSSSVVLIDGREITHSNVANIKGGMPISVSNLKVHILSHSDVYDIDKHQFISKSLDFHVK</sequence>
<proteinExistence type="inferred from homology"/>
<evidence type="ECO:0000256" key="5">
    <source>
        <dbReference type="ARBA" id="ARBA00015719"/>
    </source>
</evidence>
<evidence type="ECO:0000256" key="7">
    <source>
        <dbReference type="ARBA" id="ARBA00022801"/>
    </source>
</evidence>
<evidence type="ECO:0000313" key="10">
    <source>
        <dbReference type="Proteomes" id="UP000184368"/>
    </source>
</evidence>
<accession>A0A1M5HGM3</accession>
<comment type="function">
    <text evidence="2">Exopeptidase that catalyzes the hydrolytic cleavage of multi-L-arginyl-poly-L-aspartic acid (cyanophycin; a water-insoluble reserve polymer) into aspartate-arginine dipeptides.</text>
</comment>
<evidence type="ECO:0000256" key="2">
    <source>
        <dbReference type="ARBA" id="ARBA00002039"/>
    </source>
</evidence>
<reference evidence="9 10" key="1">
    <citation type="submission" date="2016-11" db="EMBL/GenBank/DDBJ databases">
        <authorList>
            <person name="Jaros S."/>
            <person name="Januszkiewicz K."/>
            <person name="Wedrychowicz H."/>
        </authorList>
    </citation>
    <scope>NUCLEOTIDE SEQUENCE [LARGE SCALE GENOMIC DNA]</scope>
    <source>
        <strain evidence="9 10">DSM 26897</strain>
    </source>
</reference>
<dbReference type="PANTHER" id="PTHR36175">
    <property type="entry name" value="CYANOPHYCINASE"/>
    <property type="match status" value="1"/>
</dbReference>
<dbReference type="EC" id="3.4.15.6" evidence="4"/>
<dbReference type="EMBL" id="FQUO01000019">
    <property type="protein sequence ID" value="SHG15124.1"/>
    <property type="molecule type" value="Genomic_DNA"/>
</dbReference>
<dbReference type="Pfam" id="PF03575">
    <property type="entry name" value="Peptidase_S51"/>
    <property type="match status" value="1"/>
</dbReference>
<keyword evidence="10" id="KW-1185">Reference proteome</keyword>
<comment type="catalytic activity">
    <reaction evidence="1">
        <text>[L-4-(L-arginin-2-N-yl)aspartate](n) + H2O = [L-4-(L-arginin-2-N-yl)aspartate](n-1) + L-4-(L-arginin-2-N-yl)aspartate</text>
        <dbReference type="Rhea" id="RHEA:12845"/>
        <dbReference type="Rhea" id="RHEA-COMP:13728"/>
        <dbReference type="Rhea" id="RHEA-COMP:13734"/>
        <dbReference type="ChEBI" id="CHEBI:15377"/>
        <dbReference type="ChEBI" id="CHEBI:137986"/>
        <dbReference type="ChEBI" id="CHEBI:137991"/>
        <dbReference type="EC" id="3.4.15.6"/>
    </reaction>
</comment>